<evidence type="ECO:0000313" key="1">
    <source>
        <dbReference type="EMBL" id="UOO89683.1"/>
    </source>
</evidence>
<name>A0ABY4E2W1_9NEIS</name>
<proteinExistence type="predicted"/>
<accession>A0ABY4E2W1</accession>
<dbReference type="EMBL" id="CP091511">
    <property type="protein sequence ID" value="UOO89683.1"/>
    <property type="molecule type" value="Genomic_DNA"/>
</dbReference>
<keyword evidence="2" id="KW-1185">Reference proteome</keyword>
<protein>
    <submittedName>
        <fullName evidence="1">Uncharacterized protein</fullName>
    </submittedName>
</protein>
<organism evidence="1 2">
    <name type="scientific">Vitreoscilla massiliensis</name>
    <dbReference type="NCBI Taxonomy" id="1689272"/>
    <lineage>
        <taxon>Bacteria</taxon>
        <taxon>Pseudomonadati</taxon>
        <taxon>Pseudomonadota</taxon>
        <taxon>Betaproteobacteria</taxon>
        <taxon>Neisseriales</taxon>
        <taxon>Neisseriaceae</taxon>
        <taxon>Vitreoscilla</taxon>
    </lineage>
</organism>
<evidence type="ECO:0000313" key="2">
    <source>
        <dbReference type="Proteomes" id="UP000832011"/>
    </source>
</evidence>
<dbReference type="Proteomes" id="UP000832011">
    <property type="component" value="Chromosome"/>
</dbReference>
<sequence length="176" mass="19354">MTQLAMCEHTEKQIQASQTMCLVVDGNSHASELLQDALPQHGMLVSEALLPQIRLVAMMIAAMRVDFSQQVPEQISDEADWFAARMLVLGVQQFHLDVSLLPMLNRANQRAAEFAHKHGLTFQSASMKMSLHAGRASNVLLIEVAADTLRQDLGLVANSLALKQQVSLQSGFCNLM</sequence>
<gene>
    <name evidence="1" type="ORF">LVJ82_01460</name>
</gene>
<reference evidence="1 2" key="1">
    <citation type="journal article" date="2022" name="Res Sq">
        <title>Evolution of multicellular longitudinally dividing oral cavity symbionts (Neisseriaceae).</title>
        <authorList>
            <person name="Nyongesa S."/>
            <person name="Weber P."/>
            <person name="Bernet E."/>
            <person name="Pullido F."/>
            <person name="Nieckarz M."/>
            <person name="Delaby M."/>
            <person name="Nieves C."/>
            <person name="Viehboeck T."/>
            <person name="Krause N."/>
            <person name="Rivera-Millot A."/>
            <person name="Nakamura A."/>
            <person name="Vischer N."/>
            <person name="VanNieuwenhze M."/>
            <person name="Brun Y."/>
            <person name="Cava F."/>
            <person name="Bulgheresi S."/>
            <person name="Veyrier F."/>
        </authorList>
    </citation>
    <scope>NUCLEOTIDE SEQUENCE [LARGE SCALE GENOMIC DNA]</scope>
    <source>
        <strain evidence="1 2">SN4</strain>
    </source>
</reference>
<dbReference type="RefSeq" id="WP_234333022.1">
    <property type="nucleotide sequence ID" value="NZ_CABKVG010000007.1"/>
</dbReference>